<evidence type="ECO:0000256" key="5">
    <source>
        <dbReference type="ARBA" id="ARBA00022842"/>
    </source>
</evidence>
<dbReference type="Proteomes" id="UP000198534">
    <property type="component" value="Unassembled WGS sequence"/>
</dbReference>
<dbReference type="Pfam" id="PF01648">
    <property type="entry name" value="ACPS"/>
    <property type="match status" value="1"/>
</dbReference>
<keyword evidence="4 8" id="KW-0276">Fatty acid metabolism</keyword>
<accession>A0A1H3AUG7</accession>
<dbReference type="EMBL" id="FNNQ01000014">
    <property type="protein sequence ID" value="SDX33362.1"/>
    <property type="molecule type" value="Genomic_DNA"/>
</dbReference>
<keyword evidence="5 8" id="KW-0460">Magnesium</keyword>
<dbReference type="GO" id="GO:0006633">
    <property type="term" value="P:fatty acid biosynthetic process"/>
    <property type="evidence" value="ECO:0007669"/>
    <property type="project" value="UniProtKB-UniRule"/>
</dbReference>
<keyword evidence="6 8" id="KW-0443">Lipid metabolism</keyword>
<dbReference type="AlphaFoldDB" id="A0A1H3AUG7"/>
<protein>
    <recommendedName>
        <fullName evidence="8">Holo-[acyl-carrier-protein] synthase</fullName>
        <shortName evidence="8">Holo-ACP synthase</shortName>
        <ecNumber evidence="8">2.7.8.7</ecNumber>
    </recommendedName>
    <alternativeName>
        <fullName evidence="8">4'-phosphopantetheinyl transferase AcpS</fullName>
    </alternativeName>
</protein>
<evidence type="ECO:0000313" key="10">
    <source>
        <dbReference type="EMBL" id="SDX33362.1"/>
    </source>
</evidence>
<sequence length="128" mass="13933">MIIGIGIDLVEFVRLADIRITRLSERILTSREMETIPTETKRRLEWVAGRFAAKEAVAKAAGCGIGGQLSFQDITIIKGEKGCPSVELSTKSIAALGYQEDVHIHLSITHTNKTAAAFVVIEQRGGIK</sequence>
<dbReference type="SUPFAM" id="SSF56214">
    <property type="entry name" value="4'-phosphopantetheinyl transferase"/>
    <property type="match status" value="1"/>
</dbReference>
<dbReference type="GO" id="GO:0005737">
    <property type="term" value="C:cytoplasm"/>
    <property type="evidence" value="ECO:0007669"/>
    <property type="project" value="UniProtKB-SubCell"/>
</dbReference>
<evidence type="ECO:0000256" key="3">
    <source>
        <dbReference type="ARBA" id="ARBA00022723"/>
    </source>
</evidence>
<evidence type="ECO:0000256" key="1">
    <source>
        <dbReference type="ARBA" id="ARBA00022516"/>
    </source>
</evidence>
<feature type="domain" description="4'-phosphopantetheinyl transferase" evidence="9">
    <location>
        <begin position="4"/>
        <end position="95"/>
    </location>
</feature>
<keyword evidence="11" id="KW-1185">Reference proteome</keyword>
<dbReference type="OrthoDB" id="517356at2"/>
<dbReference type="InterPro" id="IPR037143">
    <property type="entry name" value="4-PPantetheinyl_Trfase_dom_sf"/>
</dbReference>
<dbReference type="RefSeq" id="WP_091741925.1">
    <property type="nucleotide sequence ID" value="NZ_FNNQ01000014.1"/>
</dbReference>
<dbReference type="EC" id="2.7.8.7" evidence="8"/>
<keyword evidence="7 8" id="KW-0275">Fatty acid biosynthesis</keyword>
<feature type="binding site" evidence="8">
    <location>
        <position position="55"/>
    </location>
    <ligand>
        <name>Mg(2+)</name>
        <dbReference type="ChEBI" id="CHEBI:18420"/>
    </ligand>
</feature>
<keyword evidence="2 8" id="KW-0808">Transferase</keyword>
<dbReference type="HAMAP" id="MF_00101">
    <property type="entry name" value="AcpS"/>
    <property type="match status" value="1"/>
</dbReference>
<dbReference type="InterPro" id="IPR008278">
    <property type="entry name" value="4-PPantetheinyl_Trfase_dom"/>
</dbReference>
<keyword evidence="1 8" id="KW-0444">Lipid biosynthesis</keyword>
<dbReference type="GO" id="GO:0008897">
    <property type="term" value="F:holo-[acyl-carrier-protein] synthase activity"/>
    <property type="evidence" value="ECO:0007669"/>
    <property type="project" value="UniProtKB-UniRule"/>
</dbReference>
<comment type="catalytic activity">
    <reaction evidence="8">
        <text>apo-[ACP] + CoA = holo-[ACP] + adenosine 3',5'-bisphosphate + H(+)</text>
        <dbReference type="Rhea" id="RHEA:12068"/>
        <dbReference type="Rhea" id="RHEA-COMP:9685"/>
        <dbReference type="Rhea" id="RHEA-COMP:9690"/>
        <dbReference type="ChEBI" id="CHEBI:15378"/>
        <dbReference type="ChEBI" id="CHEBI:29999"/>
        <dbReference type="ChEBI" id="CHEBI:57287"/>
        <dbReference type="ChEBI" id="CHEBI:58343"/>
        <dbReference type="ChEBI" id="CHEBI:64479"/>
        <dbReference type="EC" id="2.7.8.7"/>
    </reaction>
</comment>
<dbReference type="NCBIfam" id="TIGR00556">
    <property type="entry name" value="pantethn_trn"/>
    <property type="match status" value="1"/>
</dbReference>
<evidence type="ECO:0000256" key="6">
    <source>
        <dbReference type="ARBA" id="ARBA00023098"/>
    </source>
</evidence>
<evidence type="ECO:0000256" key="2">
    <source>
        <dbReference type="ARBA" id="ARBA00022679"/>
    </source>
</evidence>
<organism evidence="10 11">
    <name type="scientific">Marininema mesophilum</name>
    <dbReference type="NCBI Taxonomy" id="1048340"/>
    <lineage>
        <taxon>Bacteria</taxon>
        <taxon>Bacillati</taxon>
        <taxon>Bacillota</taxon>
        <taxon>Bacilli</taxon>
        <taxon>Bacillales</taxon>
        <taxon>Thermoactinomycetaceae</taxon>
        <taxon>Marininema</taxon>
    </lineage>
</organism>
<comment type="subcellular location">
    <subcellularLocation>
        <location evidence="8">Cytoplasm</location>
    </subcellularLocation>
</comment>
<reference evidence="10 11" key="1">
    <citation type="submission" date="2016-10" db="EMBL/GenBank/DDBJ databases">
        <authorList>
            <person name="de Groot N.N."/>
        </authorList>
    </citation>
    <scope>NUCLEOTIDE SEQUENCE [LARGE SCALE GENOMIC DNA]</scope>
    <source>
        <strain evidence="10 11">DSM 45610</strain>
    </source>
</reference>
<dbReference type="InterPro" id="IPR004568">
    <property type="entry name" value="Ppantetheine-prot_Trfase_dom"/>
</dbReference>
<evidence type="ECO:0000256" key="8">
    <source>
        <dbReference type="HAMAP-Rule" id="MF_00101"/>
    </source>
</evidence>
<proteinExistence type="inferred from homology"/>
<dbReference type="Gene3D" id="3.90.470.20">
    <property type="entry name" value="4'-phosphopantetheinyl transferase domain"/>
    <property type="match status" value="1"/>
</dbReference>
<evidence type="ECO:0000259" key="9">
    <source>
        <dbReference type="Pfam" id="PF01648"/>
    </source>
</evidence>
<keyword evidence="3 8" id="KW-0479">Metal-binding</keyword>
<comment type="similarity">
    <text evidence="8">Belongs to the P-Pant transferase superfamily. AcpS family.</text>
</comment>
<gene>
    <name evidence="8" type="primary">acpS</name>
    <name evidence="10" type="ORF">SAMN05444487_11463</name>
</gene>
<evidence type="ECO:0000313" key="11">
    <source>
        <dbReference type="Proteomes" id="UP000198534"/>
    </source>
</evidence>
<keyword evidence="8" id="KW-0963">Cytoplasm</keyword>
<name>A0A1H3AUG7_9BACL</name>
<dbReference type="STRING" id="1048340.SAMN05444487_11463"/>
<dbReference type="InterPro" id="IPR002582">
    <property type="entry name" value="ACPS"/>
</dbReference>
<dbReference type="GO" id="GO:0000287">
    <property type="term" value="F:magnesium ion binding"/>
    <property type="evidence" value="ECO:0007669"/>
    <property type="project" value="UniProtKB-UniRule"/>
</dbReference>
<comment type="function">
    <text evidence="8">Transfers the 4'-phosphopantetheine moiety from coenzyme A to a Ser of acyl-carrier-protein.</text>
</comment>
<dbReference type="NCBIfam" id="TIGR00516">
    <property type="entry name" value="acpS"/>
    <property type="match status" value="1"/>
</dbReference>
<feature type="binding site" evidence="8">
    <location>
        <position position="8"/>
    </location>
    <ligand>
        <name>Mg(2+)</name>
        <dbReference type="ChEBI" id="CHEBI:18420"/>
    </ligand>
</feature>
<evidence type="ECO:0000256" key="7">
    <source>
        <dbReference type="ARBA" id="ARBA00023160"/>
    </source>
</evidence>
<evidence type="ECO:0000256" key="4">
    <source>
        <dbReference type="ARBA" id="ARBA00022832"/>
    </source>
</evidence>
<comment type="cofactor">
    <cofactor evidence="8">
        <name>Mg(2+)</name>
        <dbReference type="ChEBI" id="CHEBI:18420"/>
    </cofactor>
</comment>